<evidence type="ECO:0000256" key="2">
    <source>
        <dbReference type="ARBA" id="ARBA00023319"/>
    </source>
</evidence>
<feature type="domain" description="Ig-like" evidence="3">
    <location>
        <begin position="3"/>
        <end position="88"/>
    </location>
</feature>
<evidence type="ECO:0008006" key="7">
    <source>
        <dbReference type="Google" id="ProtNLM"/>
    </source>
</evidence>
<dbReference type="InterPro" id="IPR013098">
    <property type="entry name" value="Ig_I-set"/>
</dbReference>
<feature type="domain" description="Ig-like" evidence="3">
    <location>
        <begin position="686"/>
        <end position="774"/>
    </location>
</feature>
<dbReference type="Pfam" id="PF00041">
    <property type="entry name" value="fn3"/>
    <property type="match status" value="10"/>
</dbReference>
<feature type="domain" description="Fibronectin type-III" evidence="4">
    <location>
        <begin position="589"/>
        <end position="682"/>
    </location>
</feature>
<feature type="domain" description="Fibronectin type-III" evidence="4">
    <location>
        <begin position="95"/>
        <end position="189"/>
    </location>
</feature>
<feature type="domain" description="Ig-like" evidence="3">
    <location>
        <begin position="1264"/>
        <end position="1350"/>
    </location>
</feature>
<dbReference type="InterPro" id="IPR036116">
    <property type="entry name" value="FN3_sf"/>
</dbReference>
<evidence type="ECO:0000313" key="5">
    <source>
        <dbReference type="Ensembl" id="ENSCPGP00000023611.1"/>
    </source>
</evidence>
<dbReference type="FunFam" id="2.60.40.10:FF:000031">
    <property type="entry name" value="Myosin-binding protein C, slow type"/>
    <property type="match status" value="2"/>
</dbReference>
<evidence type="ECO:0000256" key="1">
    <source>
        <dbReference type="ARBA" id="ARBA00022737"/>
    </source>
</evidence>
<evidence type="ECO:0000259" key="3">
    <source>
        <dbReference type="PROSITE" id="PS50835"/>
    </source>
</evidence>
<dbReference type="PANTHER" id="PTHR14340:SF13">
    <property type="entry name" value="TITIN"/>
    <property type="match status" value="1"/>
</dbReference>
<keyword evidence="2" id="KW-0393">Immunoglobulin domain</keyword>
<dbReference type="FunFam" id="2.60.40.10:FF:000002">
    <property type="entry name" value="Titin a"/>
    <property type="match status" value="3"/>
</dbReference>
<feature type="domain" description="Fibronectin type-III" evidence="4">
    <location>
        <begin position="781"/>
        <end position="874"/>
    </location>
</feature>
<evidence type="ECO:0000259" key="4">
    <source>
        <dbReference type="PROSITE" id="PS50853"/>
    </source>
</evidence>
<keyword evidence="6" id="KW-1185">Reference proteome</keyword>
<dbReference type="CDD" id="cd05748">
    <property type="entry name" value="Ig_Titin_like"/>
    <property type="match status" value="4"/>
</dbReference>
<dbReference type="Gene3D" id="2.60.40.10">
    <property type="entry name" value="Immunoglobulins"/>
    <property type="match status" value="15"/>
</dbReference>
<dbReference type="GO" id="GO:0008307">
    <property type="term" value="F:structural constituent of muscle"/>
    <property type="evidence" value="ECO:0007669"/>
    <property type="project" value="TreeGrafter"/>
</dbReference>
<dbReference type="FunFam" id="2.60.40.10:FF:000003">
    <property type="entry name" value="Titin isoform E"/>
    <property type="match status" value="3"/>
</dbReference>
<dbReference type="SMART" id="SM00408">
    <property type="entry name" value="IGc2"/>
    <property type="match status" value="5"/>
</dbReference>
<dbReference type="SMART" id="SM00409">
    <property type="entry name" value="IG"/>
    <property type="match status" value="5"/>
</dbReference>
<dbReference type="InterPro" id="IPR013783">
    <property type="entry name" value="Ig-like_fold"/>
</dbReference>
<dbReference type="GO" id="GO:0045214">
    <property type="term" value="P:sarcomere organization"/>
    <property type="evidence" value="ECO:0007669"/>
    <property type="project" value="TreeGrafter"/>
</dbReference>
<dbReference type="SUPFAM" id="SSF48726">
    <property type="entry name" value="Immunoglobulin"/>
    <property type="match status" value="5"/>
</dbReference>
<dbReference type="SMART" id="SM00060">
    <property type="entry name" value="FN3"/>
    <property type="match status" value="10"/>
</dbReference>
<dbReference type="FunFam" id="2.60.40.10:FF:000547">
    <property type="entry name" value="Titin a"/>
    <property type="match status" value="2"/>
</dbReference>
<reference evidence="5" key="1">
    <citation type="submission" date="2025-08" db="UniProtKB">
        <authorList>
            <consortium name="Ensembl"/>
        </authorList>
    </citation>
    <scope>IDENTIFICATION</scope>
</reference>
<dbReference type="SUPFAM" id="SSF49265">
    <property type="entry name" value="Fibronectin type III"/>
    <property type="match status" value="6"/>
</dbReference>
<dbReference type="FunFam" id="2.60.40.10:FF:000112">
    <property type="entry name" value="Titin a"/>
    <property type="match status" value="1"/>
</dbReference>
<feature type="domain" description="Fibronectin type-III" evidence="4">
    <location>
        <begin position="1373"/>
        <end position="1468"/>
    </location>
</feature>
<dbReference type="InterPro" id="IPR007110">
    <property type="entry name" value="Ig-like_dom"/>
</dbReference>
<dbReference type="CDD" id="cd00063">
    <property type="entry name" value="FN3"/>
    <property type="match status" value="10"/>
</dbReference>
<accession>A0A8C3KGV4</accession>
<organism evidence="5 6">
    <name type="scientific">Calidris pygmaea</name>
    <name type="common">Spoon-billed sandpiper</name>
    <dbReference type="NCBI Taxonomy" id="425635"/>
    <lineage>
        <taxon>Eukaryota</taxon>
        <taxon>Metazoa</taxon>
        <taxon>Chordata</taxon>
        <taxon>Craniata</taxon>
        <taxon>Vertebrata</taxon>
        <taxon>Euteleostomi</taxon>
        <taxon>Archelosauria</taxon>
        <taxon>Archosauria</taxon>
        <taxon>Dinosauria</taxon>
        <taxon>Saurischia</taxon>
        <taxon>Theropoda</taxon>
        <taxon>Coelurosauria</taxon>
        <taxon>Aves</taxon>
        <taxon>Neognathae</taxon>
        <taxon>Neoaves</taxon>
        <taxon>Charadriiformes</taxon>
        <taxon>Scolopacidae</taxon>
        <taxon>Calidris</taxon>
    </lineage>
</organism>
<dbReference type="PRINTS" id="PR00014">
    <property type="entry name" value="FNTYPEIII"/>
</dbReference>
<dbReference type="FunFam" id="2.60.40.10:FF:000034">
    <property type="entry name" value="Titin isoform A"/>
    <property type="match status" value="3"/>
</dbReference>
<keyword evidence="1" id="KW-0677">Repeat</keyword>
<sequence length="1487" mass="163602">MDPKYKDTIVVNAGETFRLEADVHGKPLPTIKWYKGDKELEETARYEIKNTDFSALIIVKDAIRVDGGQYILEASNVAGTKTVPVNVKVLDRPGPPEGPVQVTGVTAEKCSLAWGPPLHDGGSDISHYIVEKRETSRLAWTVVASEVLPTMLKVTKLLEGNEYVFRIMAVNKYGVGEPLESVPVMMKNPFVVPGPPKALEITNITKDSMTVCWSRPDSDGGSEIIGYIVEKRDRAGIRWIKCNKRRITDLRLRVTGLSEDHEYEFRVSAENAAGVGEPSQVSPYFKACDPMFKPGPPTNTHVVDTTKNSVTLGWSKPIYDGGCEIQGYLVEICKADEDEWSLVTPQTGVRATRFEIKKLTEHQEYKLRVCALNKIGVGEAASIPGTIKPEDKLEAPELDIDSELRKGIVVRAGGSARIHIPFRGRPTPDITWSREEGEFTEKVQIDKGINYTQLSIDNCDRNDAGKYILKLENSSGSKSAFVTVKVLDTPGPPQNLVVKDVKKDSAVLSWEPPIIDGGAKVKNYVIDKRESTRKAFANVSAKCGKTSFKVENLTEGAIYYFRVMAENEFGIGVPAETTDAVKASEPPLPPGKVTLTDVTQRSASLAWEKPEHDGGSRILGYIVEMLPKGTEKWSVVSETKTCNAVVSGLSPGQEYQFHVIAYNEKGKSDPRALGIPVIAKDLTIEPAFKLMFNTYSVQAGEDLKVEVPFIGRPKPTITWTKDEQPLKQTTRLHIQDTSTSTILNIKESNKEDFGKYTVTATNTAGTATEHLSIIVLEKPGPPRGPVRFDEVSADFVVLSWDPPDYTGGCQISNYIVEKQTSRLSWTQVATDVQALNHKVTRLLAGNEYIFRVMAVNKYGTGEPLESEPIVARNPYKPPGPPSTPEVSAITKDSMVVTWGRPEDDGGAEIEGYILEKRDKDGIRWTKCNKKTLMDLRFRVTGLTDGHFYEFRVSAENAAGVGEPSEPSIFYRACDVLYPPGPPSNPKVTDTSRSSVSLAWSKPIYDGGAPVKGYVVEVKEAAADEWTTCTPPTGLQAKEFTVTKLKENQEYNFRICAINSEGVGEPATVPGTVIAADKVEPPEIELDADLRKVVTVRASGTLRLFVTIKGRPEPEVKWEKAEGTISERAQIEVTSSYTMLVIDNVNRFDSGRYNLTLENNSGKKSAFVNVRVLDTPSAPINLTVREVKKDFVTLAWEPPLIDEMQTKGSVKWSACTQVKTLEATITGLSMGEEYSFRVMAVNEKGKSDPRELGVPVIAKDIEIQPSAELLFNTFTVKAGDDLKIDVPFRGRPLPTVVWKKDGNPLKETTRVNVQTSKTSTSLSIKEASNEDLGHYELHLSNTAGSTTASLTVVVLDRPGPPTDVNIDEVTTPGPPSTPWVTNVTRETITVGWHEPVTNGGSAVIGYHLEMKDRNSILWQKANKTLIRTTHFKVTTISAGLIYEFRVYAENAAGIGKASHPSDPVLAIDACGMYSLRKKKKKKTKTKEA</sequence>
<dbReference type="PANTHER" id="PTHR14340">
    <property type="entry name" value="MICROFIBRIL-ASSOCIATED GLYCOPROTEIN 3"/>
    <property type="match status" value="1"/>
</dbReference>
<dbReference type="InterPro" id="IPR003961">
    <property type="entry name" value="FN3_dom"/>
</dbReference>
<dbReference type="InterPro" id="IPR003599">
    <property type="entry name" value="Ig_sub"/>
</dbReference>
<feature type="domain" description="Ig-like" evidence="3">
    <location>
        <begin position="1081"/>
        <end position="1170"/>
    </location>
</feature>
<feature type="domain" description="Fibronectin type-III" evidence="4">
    <location>
        <begin position="981"/>
        <end position="1077"/>
    </location>
</feature>
<dbReference type="GO" id="GO:0048738">
    <property type="term" value="P:cardiac muscle tissue development"/>
    <property type="evidence" value="ECO:0007669"/>
    <property type="project" value="TreeGrafter"/>
</dbReference>
<feature type="domain" description="Fibronectin type-III" evidence="4">
    <location>
        <begin position="880"/>
        <end position="975"/>
    </location>
</feature>
<dbReference type="InterPro" id="IPR003598">
    <property type="entry name" value="Ig_sub2"/>
</dbReference>
<evidence type="ECO:0000313" key="6">
    <source>
        <dbReference type="Proteomes" id="UP000694419"/>
    </source>
</evidence>
<dbReference type="Proteomes" id="UP000694419">
    <property type="component" value="Unplaced"/>
</dbReference>
<feature type="domain" description="Fibronectin type-III" evidence="4">
    <location>
        <begin position="296"/>
        <end position="392"/>
    </location>
</feature>
<dbReference type="Ensembl" id="ENSCPGT00000025802.1">
    <property type="protein sequence ID" value="ENSCPGP00000023611.1"/>
    <property type="gene ID" value="ENSCPGG00000016325.1"/>
</dbReference>
<dbReference type="InterPro" id="IPR036179">
    <property type="entry name" value="Ig-like_dom_sf"/>
</dbReference>
<feature type="domain" description="Fibronectin type-III" evidence="4">
    <location>
        <begin position="195"/>
        <end position="290"/>
    </location>
</feature>
<reference evidence="5" key="2">
    <citation type="submission" date="2025-09" db="UniProtKB">
        <authorList>
            <consortium name="Ensembl"/>
        </authorList>
    </citation>
    <scope>IDENTIFICATION</scope>
</reference>
<feature type="domain" description="Fibronectin type-III" evidence="4">
    <location>
        <begin position="492"/>
        <end position="587"/>
    </location>
</feature>
<dbReference type="PROSITE" id="PS50835">
    <property type="entry name" value="IG_LIKE"/>
    <property type="match status" value="4"/>
</dbReference>
<feature type="domain" description="Fibronectin type-III" evidence="4">
    <location>
        <begin position="1177"/>
        <end position="1260"/>
    </location>
</feature>
<dbReference type="Pfam" id="PF07679">
    <property type="entry name" value="I-set"/>
    <property type="match status" value="5"/>
</dbReference>
<protein>
    <recommendedName>
        <fullName evidence="7">Titin</fullName>
    </recommendedName>
</protein>
<name>A0A8C3KGV4_9CHAR</name>
<proteinExistence type="predicted"/>
<dbReference type="PROSITE" id="PS50853">
    <property type="entry name" value="FN3"/>
    <property type="match status" value="10"/>
</dbReference>
<dbReference type="GO" id="GO:0031430">
    <property type="term" value="C:M band"/>
    <property type="evidence" value="ECO:0007669"/>
    <property type="project" value="TreeGrafter"/>
</dbReference>